<reference evidence="2 3" key="1">
    <citation type="journal article" date="2019" name="Sci. Rep.">
        <title>Orb-weaving spider Araneus ventricosus genome elucidates the spidroin gene catalogue.</title>
        <authorList>
            <person name="Kono N."/>
            <person name="Nakamura H."/>
            <person name="Ohtoshi R."/>
            <person name="Moran D.A.P."/>
            <person name="Shinohara A."/>
            <person name="Yoshida Y."/>
            <person name="Fujiwara M."/>
            <person name="Mori M."/>
            <person name="Tomita M."/>
            <person name="Arakawa K."/>
        </authorList>
    </citation>
    <scope>NUCLEOTIDE SEQUENCE [LARGE SCALE GENOMIC DNA]</scope>
</reference>
<evidence type="ECO:0000313" key="2">
    <source>
        <dbReference type="EMBL" id="GBM26639.1"/>
    </source>
</evidence>
<dbReference type="EMBL" id="BGPR01000565">
    <property type="protein sequence ID" value="GBM26639.1"/>
    <property type="molecule type" value="Genomic_DNA"/>
</dbReference>
<organism evidence="2 3">
    <name type="scientific">Araneus ventricosus</name>
    <name type="common">Orbweaver spider</name>
    <name type="synonym">Epeira ventricosa</name>
    <dbReference type="NCBI Taxonomy" id="182803"/>
    <lineage>
        <taxon>Eukaryota</taxon>
        <taxon>Metazoa</taxon>
        <taxon>Ecdysozoa</taxon>
        <taxon>Arthropoda</taxon>
        <taxon>Chelicerata</taxon>
        <taxon>Arachnida</taxon>
        <taxon>Araneae</taxon>
        <taxon>Araneomorphae</taxon>
        <taxon>Entelegynae</taxon>
        <taxon>Araneoidea</taxon>
        <taxon>Araneidae</taxon>
        <taxon>Araneus</taxon>
    </lineage>
</organism>
<proteinExistence type="predicted"/>
<protein>
    <recommendedName>
        <fullName evidence="1">DUF5641 domain-containing protein</fullName>
    </recommendedName>
</protein>
<sequence>MAKAVKAKLSLCMREFQRYEEQDIEVLDDPQLWNELRGEIEGLKSDLRDSNLACGDDSDDMYQSFIGMKDTTIDILAKIRRLMVKSQESRESLKIEDCSRTGVSGLSSLRLPGLELPTFDGDLGIWLTFREVFTATIDTDKDLSEASKFGYLIGAFKGDPAKLVSGFLMSKLHVGELVAIHESTSPPLTWRLGSIKETYPGPDGLVLVVLIHTQDGDIKRPIVKVTRLISDS</sequence>
<name>A0A4Y2EED9_ARAVE</name>
<dbReference type="OrthoDB" id="7739652at2759"/>
<dbReference type="InterPro" id="IPR040676">
    <property type="entry name" value="DUF5641"/>
</dbReference>
<dbReference type="AlphaFoldDB" id="A0A4Y2EED9"/>
<dbReference type="Pfam" id="PF18701">
    <property type="entry name" value="DUF5641"/>
    <property type="match status" value="1"/>
</dbReference>
<dbReference type="Proteomes" id="UP000499080">
    <property type="component" value="Unassembled WGS sequence"/>
</dbReference>
<gene>
    <name evidence="2" type="ORF">AVEN_15448_1</name>
</gene>
<keyword evidence="3" id="KW-1185">Reference proteome</keyword>
<evidence type="ECO:0000313" key="3">
    <source>
        <dbReference type="Proteomes" id="UP000499080"/>
    </source>
</evidence>
<feature type="domain" description="DUF5641" evidence="1">
    <location>
        <begin position="171"/>
        <end position="227"/>
    </location>
</feature>
<comment type="caution">
    <text evidence="2">The sequence shown here is derived from an EMBL/GenBank/DDBJ whole genome shotgun (WGS) entry which is preliminary data.</text>
</comment>
<accession>A0A4Y2EED9</accession>
<evidence type="ECO:0000259" key="1">
    <source>
        <dbReference type="Pfam" id="PF18701"/>
    </source>
</evidence>